<dbReference type="PANTHER" id="PTHR30632">
    <property type="entry name" value="MOLYBDATE-BINDING PERIPLASMIC PROTEIN"/>
    <property type="match status" value="1"/>
</dbReference>
<dbReference type="InterPro" id="IPR005950">
    <property type="entry name" value="ModA"/>
</dbReference>
<comment type="caution">
    <text evidence="7">The sequence shown here is derived from an EMBL/GenBank/DDBJ whole genome shotgun (WGS) entry which is preliminary data.</text>
</comment>
<dbReference type="SUPFAM" id="SSF53850">
    <property type="entry name" value="Periplasmic binding protein-like II"/>
    <property type="match status" value="1"/>
</dbReference>
<feature type="binding site" evidence="6">
    <location>
        <position position="144"/>
    </location>
    <ligand>
        <name>molybdate</name>
        <dbReference type="ChEBI" id="CHEBI:36264"/>
    </ligand>
</feature>
<comment type="similarity">
    <text evidence="1">Belongs to the bacterial solute-binding protein ModA family.</text>
</comment>
<evidence type="ECO:0000313" key="8">
    <source>
        <dbReference type="Proteomes" id="UP001207408"/>
    </source>
</evidence>
<accession>A0AAE3MF43</accession>
<organism evidence="7 8">
    <name type="scientific">Plebeiibacterium marinum</name>
    <dbReference type="NCBI Taxonomy" id="2992111"/>
    <lineage>
        <taxon>Bacteria</taxon>
        <taxon>Pseudomonadati</taxon>
        <taxon>Bacteroidota</taxon>
        <taxon>Bacteroidia</taxon>
        <taxon>Marinilabiliales</taxon>
        <taxon>Marinilabiliaceae</taxon>
        <taxon>Plebeiibacterium</taxon>
    </lineage>
</organism>
<dbReference type="AlphaFoldDB" id="A0AAE3MF43"/>
<dbReference type="NCBIfam" id="TIGR01256">
    <property type="entry name" value="modA"/>
    <property type="match status" value="1"/>
</dbReference>
<dbReference type="Pfam" id="PF13531">
    <property type="entry name" value="SBP_bac_11"/>
    <property type="match status" value="1"/>
</dbReference>
<dbReference type="InterPro" id="IPR050682">
    <property type="entry name" value="ModA/WtpA"/>
</dbReference>
<proteinExistence type="inferred from homology"/>
<dbReference type="GO" id="GO:0030288">
    <property type="term" value="C:outer membrane-bounded periplasmic space"/>
    <property type="evidence" value="ECO:0007669"/>
    <property type="project" value="TreeGrafter"/>
</dbReference>
<protein>
    <submittedName>
        <fullName evidence="7">Molybdate ABC transporter substrate-binding protein</fullName>
    </submittedName>
</protein>
<evidence type="ECO:0000256" key="4">
    <source>
        <dbReference type="ARBA" id="ARBA00022729"/>
    </source>
</evidence>
<evidence type="ECO:0000256" key="5">
    <source>
        <dbReference type="ARBA" id="ARBA00062515"/>
    </source>
</evidence>
<evidence type="ECO:0000313" key="7">
    <source>
        <dbReference type="EMBL" id="MCW3806689.1"/>
    </source>
</evidence>
<feature type="binding site" evidence="6">
    <location>
        <position position="59"/>
    </location>
    <ligand>
        <name>molybdate</name>
        <dbReference type="ChEBI" id="CHEBI:36264"/>
    </ligand>
</feature>
<evidence type="ECO:0000256" key="2">
    <source>
        <dbReference type="ARBA" id="ARBA00022505"/>
    </source>
</evidence>
<dbReference type="GO" id="GO:0046872">
    <property type="term" value="F:metal ion binding"/>
    <property type="evidence" value="ECO:0007669"/>
    <property type="project" value="UniProtKB-KW"/>
</dbReference>
<dbReference type="PROSITE" id="PS51257">
    <property type="entry name" value="PROKAR_LIPOPROTEIN"/>
    <property type="match status" value="1"/>
</dbReference>
<dbReference type="PIRSF" id="PIRSF004846">
    <property type="entry name" value="ModA"/>
    <property type="match status" value="1"/>
</dbReference>
<dbReference type="GO" id="GO:1901359">
    <property type="term" value="F:tungstate binding"/>
    <property type="evidence" value="ECO:0007669"/>
    <property type="project" value="UniProtKB-ARBA"/>
</dbReference>
<dbReference type="PANTHER" id="PTHR30632:SF17">
    <property type="entry name" value="MOLYBDATE-BINDING PROTEIN MODA"/>
    <property type="match status" value="1"/>
</dbReference>
<dbReference type="Gene3D" id="3.40.190.10">
    <property type="entry name" value="Periplasmic binding protein-like II"/>
    <property type="match status" value="2"/>
</dbReference>
<dbReference type="RefSeq" id="WP_301200354.1">
    <property type="nucleotide sequence ID" value="NZ_JAPDPI010000028.1"/>
</dbReference>
<sequence>MIRLIISISLIVVLTGCKQTPCENLILFAGVGMTDAVKEIAKKFREETSIEVKLSLASSAILVRQLESGAPADMIIFASKQWADYAEEKQLVIDSTSYTVAQNELVLVAPKNSKLQSIEINQQTDLPNIIQGKIGIGNPETVPAGRYLMQSLEYFGWDSAFRGRFINARDVRAALSYTELGEVSASVVFASDAIKSTKVKVIGTFPQNSHKPIEFISYMVVDNPKVNKLYEYITSEKGLKIWEKHGFLSVK</sequence>
<comment type="subunit">
    <text evidence="5">The complex is composed of two ATP-binding proteins (ModC), two transmembrane proteins (ModB) and a solute-binding protein (ModA).</text>
</comment>
<dbReference type="GO" id="GO:0015689">
    <property type="term" value="P:molybdate ion transport"/>
    <property type="evidence" value="ECO:0007669"/>
    <property type="project" value="InterPro"/>
</dbReference>
<dbReference type="Proteomes" id="UP001207408">
    <property type="component" value="Unassembled WGS sequence"/>
</dbReference>
<dbReference type="EMBL" id="JAPDPI010000028">
    <property type="protein sequence ID" value="MCW3806689.1"/>
    <property type="molecule type" value="Genomic_DNA"/>
</dbReference>
<name>A0AAE3MF43_9BACT</name>
<keyword evidence="4" id="KW-0732">Signal</keyword>
<keyword evidence="2 6" id="KW-0500">Molybdenum</keyword>
<evidence type="ECO:0000256" key="1">
    <source>
        <dbReference type="ARBA" id="ARBA00009175"/>
    </source>
</evidence>
<keyword evidence="3 6" id="KW-0479">Metal-binding</keyword>
<evidence type="ECO:0000256" key="6">
    <source>
        <dbReference type="PIRSR" id="PIRSR004846-1"/>
    </source>
</evidence>
<dbReference type="GO" id="GO:0030973">
    <property type="term" value="F:molybdate ion binding"/>
    <property type="evidence" value="ECO:0007669"/>
    <property type="project" value="TreeGrafter"/>
</dbReference>
<feature type="binding site" evidence="6">
    <location>
        <position position="171"/>
    </location>
    <ligand>
        <name>molybdate</name>
        <dbReference type="ChEBI" id="CHEBI:36264"/>
    </ligand>
</feature>
<keyword evidence="8" id="KW-1185">Reference proteome</keyword>
<evidence type="ECO:0000256" key="3">
    <source>
        <dbReference type="ARBA" id="ARBA00022723"/>
    </source>
</evidence>
<dbReference type="FunFam" id="3.40.190.10:FF:000035">
    <property type="entry name" value="Molybdate ABC transporter substrate-binding protein"/>
    <property type="match status" value="1"/>
</dbReference>
<reference evidence="7" key="1">
    <citation type="submission" date="2022-10" db="EMBL/GenBank/DDBJ databases">
        <authorList>
            <person name="Yu W.X."/>
        </authorList>
    </citation>
    <scope>NUCLEOTIDE SEQUENCE</scope>
    <source>
        <strain evidence="7">D04</strain>
    </source>
</reference>
<gene>
    <name evidence="7" type="primary">modA</name>
    <name evidence="7" type="ORF">OM074_13720</name>
</gene>